<dbReference type="InterPro" id="IPR001375">
    <property type="entry name" value="Peptidase_S9_cat"/>
</dbReference>
<keyword evidence="3" id="KW-0645">Protease</keyword>
<dbReference type="RefSeq" id="WP_106514727.1">
    <property type="nucleotide sequence ID" value="NZ_PXYI01000007.1"/>
</dbReference>
<comment type="caution">
    <text evidence="9">The sequence shown here is derived from an EMBL/GenBank/DDBJ whole genome shotgun (WGS) entry which is preliminary data.</text>
</comment>
<dbReference type="EC" id="3.4.21.26" evidence="2"/>
<evidence type="ECO:0000256" key="5">
    <source>
        <dbReference type="ARBA" id="ARBA00022825"/>
    </source>
</evidence>
<dbReference type="InterPro" id="IPR002470">
    <property type="entry name" value="Peptidase_S9A"/>
</dbReference>
<dbReference type="AlphaFoldDB" id="A0A2P7QIW5"/>
<dbReference type="Gene3D" id="2.130.10.120">
    <property type="entry name" value="Prolyl oligopeptidase, N-terminal domain"/>
    <property type="match status" value="1"/>
</dbReference>
<evidence type="ECO:0000256" key="6">
    <source>
        <dbReference type="SAM" id="SignalP"/>
    </source>
</evidence>
<reference evidence="9 10" key="1">
    <citation type="submission" date="2018-03" db="EMBL/GenBank/DDBJ databases">
        <title>The draft genome of Sphingosinicella sp. GL-C-18.</title>
        <authorList>
            <person name="Liu L."/>
            <person name="Li L."/>
            <person name="Liang L."/>
            <person name="Zhang X."/>
            <person name="Wang T."/>
        </authorList>
    </citation>
    <scope>NUCLEOTIDE SEQUENCE [LARGE SCALE GENOMIC DNA]</scope>
    <source>
        <strain evidence="9 10">GL-C-18</strain>
    </source>
</reference>
<dbReference type="GO" id="GO:0006508">
    <property type="term" value="P:proteolysis"/>
    <property type="evidence" value="ECO:0007669"/>
    <property type="project" value="UniProtKB-KW"/>
</dbReference>
<evidence type="ECO:0000313" key="9">
    <source>
        <dbReference type="EMBL" id="PSJ37914.1"/>
    </source>
</evidence>
<dbReference type="InterPro" id="IPR029058">
    <property type="entry name" value="AB_hydrolase_fold"/>
</dbReference>
<dbReference type="Pfam" id="PF02897">
    <property type="entry name" value="Peptidase_S9_N"/>
    <property type="match status" value="1"/>
</dbReference>
<dbReference type="PANTHER" id="PTHR42881">
    <property type="entry name" value="PROLYL ENDOPEPTIDASE"/>
    <property type="match status" value="1"/>
</dbReference>
<organism evidence="9 10">
    <name type="scientific">Allosphingosinicella deserti</name>
    <dbReference type="NCBI Taxonomy" id="2116704"/>
    <lineage>
        <taxon>Bacteria</taxon>
        <taxon>Pseudomonadati</taxon>
        <taxon>Pseudomonadota</taxon>
        <taxon>Alphaproteobacteria</taxon>
        <taxon>Sphingomonadales</taxon>
        <taxon>Sphingomonadaceae</taxon>
        <taxon>Allosphingosinicella</taxon>
    </lineage>
</organism>
<comment type="catalytic activity">
    <reaction evidence="1">
        <text>Hydrolysis of Pro-|-Xaa &gt;&gt; Ala-|-Xaa in oligopeptides.</text>
        <dbReference type="EC" id="3.4.21.26"/>
    </reaction>
</comment>
<dbReference type="GO" id="GO:0070012">
    <property type="term" value="F:oligopeptidase activity"/>
    <property type="evidence" value="ECO:0007669"/>
    <property type="project" value="TreeGrafter"/>
</dbReference>
<dbReference type="EMBL" id="PXYI01000007">
    <property type="protein sequence ID" value="PSJ37914.1"/>
    <property type="molecule type" value="Genomic_DNA"/>
</dbReference>
<feature type="chain" id="PRO_5015137390" description="prolyl oligopeptidase" evidence="6">
    <location>
        <begin position="25"/>
        <end position="710"/>
    </location>
</feature>
<dbReference type="InterPro" id="IPR051167">
    <property type="entry name" value="Prolyl_oligopep/macrocyclase"/>
</dbReference>
<dbReference type="SUPFAM" id="SSF50993">
    <property type="entry name" value="Peptidase/esterase 'gauge' domain"/>
    <property type="match status" value="1"/>
</dbReference>
<feature type="domain" description="Peptidase S9 prolyl oligopeptidase catalytic" evidence="7">
    <location>
        <begin position="489"/>
        <end position="698"/>
    </location>
</feature>
<evidence type="ECO:0000256" key="4">
    <source>
        <dbReference type="ARBA" id="ARBA00022801"/>
    </source>
</evidence>
<evidence type="ECO:0000259" key="7">
    <source>
        <dbReference type="Pfam" id="PF00326"/>
    </source>
</evidence>
<keyword evidence="10" id="KW-1185">Reference proteome</keyword>
<dbReference type="Gene3D" id="3.40.50.1820">
    <property type="entry name" value="alpha/beta hydrolase"/>
    <property type="match status" value="1"/>
</dbReference>
<evidence type="ECO:0000256" key="3">
    <source>
        <dbReference type="ARBA" id="ARBA00022670"/>
    </source>
</evidence>
<dbReference type="GO" id="GO:0005829">
    <property type="term" value="C:cytosol"/>
    <property type="evidence" value="ECO:0007669"/>
    <property type="project" value="TreeGrafter"/>
</dbReference>
<evidence type="ECO:0000313" key="10">
    <source>
        <dbReference type="Proteomes" id="UP000241167"/>
    </source>
</evidence>
<dbReference type="PRINTS" id="PR00862">
    <property type="entry name" value="PROLIGOPTASE"/>
</dbReference>
<dbReference type="SUPFAM" id="SSF53474">
    <property type="entry name" value="alpha/beta-Hydrolases"/>
    <property type="match status" value="1"/>
</dbReference>
<keyword evidence="5" id="KW-0720">Serine protease</keyword>
<feature type="domain" description="Peptidase S9A N-terminal" evidence="8">
    <location>
        <begin position="31"/>
        <end position="421"/>
    </location>
</feature>
<dbReference type="OrthoDB" id="9801421at2"/>
<feature type="signal peptide" evidence="6">
    <location>
        <begin position="1"/>
        <end position="24"/>
    </location>
</feature>
<sequence length="710" mass="76403">MIRSSIVRTGLSALAIICTAPAVAAPPPAPIEPVTDDYYGTKVTDEYRWMESGKDPRWMPWLKAQADASRTTFGSIPGRAQFLRDAEALSGAVTAVQKIVQAGDHRLVQRRNAGAQDSLLYVQTGKEAERVLIDPAKIAGGDQVIDWWQASPNGRYVAVGLSKRGSEASILHVVETATGRLLPDRISNTDFGIFGWLPDESGFSYLAFVGEKGTPSYYVNNAARLHKLGQTGADKVLVDRAAPPVPLRADQFQGVFVKPGSDTALLGVWDGRSERAVYRADLSGVVAGKPSWTRVADFDDLVVDLSWAGDALWLVSRKEDSNGRLLLTSAKSPNLASARAIAIPGNPVIETISANNSSVLVQTLEGGQSALWRVGRDGRTQRLPLPVSGTIRWIEADPSSEAAFISLGGWFAPATPYRLDGARLTDLGLVKPPAALDPAKYEARTLTATARDGTSIPYTVLARKGIEANGRNPLIIEAYGSYGYSLTPSYRSQMIPFLDRGGVYVGANVRGGGEFGRKWHYSGKAENKANTWRDAIDVAETLVKTGLTSPAKMTILGTSAGGVMVGQAVNERPELFSGAVANVGFMNPIRYVSEQNFADIQEWGGPIADAKSFKIMYDMDPYQHVKTGTRYPATLVVSGINDPRAATFHGAKYAARMAAATTSGEPVLLRIDFDAGHGVGSTRSQLDEVWTDIFSFALWQGGHAEFAPVR</sequence>
<dbReference type="GO" id="GO:0004252">
    <property type="term" value="F:serine-type endopeptidase activity"/>
    <property type="evidence" value="ECO:0007669"/>
    <property type="project" value="UniProtKB-EC"/>
</dbReference>
<gene>
    <name evidence="9" type="ORF">C7I55_19575</name>
</gene>
<keyword evidence="4" id="KW-0378">Hydrolase</keyword>
<proteinExistence type="predicted"/>
<evidence type="ECO:0000256" key="1">
    <source>
        <dbReference type="ARBA" id="ARBA00001070"/>
    </source>
</evidence>
<keyword evidence="6" id="KW-0732">Signal</keyword>
<evidence type="ECO:0000259" key="8">
    <source>
        <dbReference type="Pfam" id="PF02897"/>
    </source>
</evidence>
<dbReference type="Proteomes" id="UP000241167">
    <property type="component" value="Unassembled WGS sequence"/>
</dbReference>
<accession>A0A2P7QIW5</accession>
<dbReference type="InterPro" id="IPR023302">
    <property type="entry name" value="Pept_S9A_N"/>
</dbReference>
<dbReference type="Pfam" id="PF00326">
    <property type="entry name" value="Peptidase_S9"/>
    <property type="match status" value="1"/>
</dbReference>
<evidence type="ECO:0000256" key="2">
    <source>
        <dbReference type="ARBA" id="ARBA00011897"/>
    </source>
</evidence>
<protein>
    <recommendedName>
        <fullName evidence="2">prolyl oligopeptidase</fullName>
        <ecNumber evidence="2">3.4.21.26</ecNumber>
    </recommendedName>
</protein>
<name>A0A2P7QIW5_9SPHN</name>
<dbReference type="PANTHER" id="PTHR42881:SF2">
    <property type="entry name" value="PROLYL ENDOPEPTIDASE"/>
    <property type="match status" value="1"/>
</dbReference>